<dbReference type="CDD" id="cd20557">
    <property type="entry name" value="CYCLIN_ScPCL1-like"/>
    <property type="match status" value="1"/>
</dbReference>
<dbReference type="PANTHER" id="PTHR15615">
    <property type="match status" value="1"/>
</dbReference>
<feature type="compositionally biased region" description="Basic and acidic residues" evidence="1">
    <location>
        <begin position="690"/>
        <end position="700"/>
    </location>
</feature>
<feature type="region of interest" description="Disordered" evidence="1">
    <location>
        <begin position="332"/>
        <end position="370"/>
    </location>
</feature>
<feature type="compositionally biased region" description="Low complexity" evidence="1">
    <location>
        <begin position="1"/>
        <end position="13"/>
    </location>
</feature>
<evidence type="ECO:0000313" key="3">
    <source>
        <dbReference type="Proteomes" id="UP000054564"/>
    </source>
</evidence>
<dbReference type="PANTHER" id="PTHR15615:SF36">
    <property type="entry name" value="PHO85 CYCLIN-5"/>
    <property type="match status" value="1"/>
</dbReference>
<dbReference type="Proteomes" id="UP000054564">
    <property type="component" value="Unassembled WGS sequence"/>
</dbReference>
<feature type="compositionally biased region" description="Polar residues" evidence="1">
    <location>
        <begin position="758"/>
        <end position="767"/>
    </location>
</feature>
<feature type="compositionally biased region" description="Low complexity" evidence="1">
    <location>
        <begin position="420"/>
        <end position="431"/>
    </location>
</feature>
<dbReference type="Pfam" id="PF08613">
    <property type="entry name" value="Cyclin"/>
    <property type="match status" value="1"/>
</dbReference>
<feature type="region of interest" description="Disordered" evidence="1">
    <location>
        <begin position="755"/>
        <end position="872"/>
    </location>
</feature>
<feature type="region of interest" description="Disordered" evidence="1">
    <location>
        <begin position="1"/>
        <end position="24"/>
    </location>
</feature>
<dbReference type="Gene3D" id="1.10.472.10">
    <property type="entry name" value="Cyclin-like"/>
    <property type="match status" value="1"/>
</dbReference>
<dbReference type="OrthoDB" id="286814at2759"/>
<feature type="compositionally biased region" description="Basic and acidic residues" evidence="1">
    <location>
        <begin position="791"/>
        <end position="814"/>
    </location>
</feature>
<evidence type="ECO:0000256" key="1">
    <source>
        <dbReference type="SAM" id="MobiDB-lite"/>
    </source>
</evidence>
<feature type="compositionally biased region" description="Polar residues" evidence="1">
    <location>
        <begin position="469"/>
        <end position="483"/>
    </location>
</feature>
<gene>
    <name evidence="2" type="ORF">PSTG_14864</name>
</gene>
<organism evidence="2 3">
    <name type="scientific">Puccinia striiformis f. sp. tritici PST-78</name>
    <dbReference type="NCBI Taxonomy" id="1165861"/>
    <lineage>
        <taxon>Eukaryota</taxon>
        <taxon>Fungi</taxon>
        <taxon>Dikarya</taxon>
        <taxon>Basidiomycota</taxon>
        <taxon>Pucciniomycotina</taxon>
        <taxon>Pucciniomycetes</taxon>
        <taxon>Pucciniales</taxon>
        <taxon>Pucciniaceae</taxon>
        <taxon>Puccinia</taxon>
    </lineage>
</organism>
<feature type="compositionally biased region" description="Acidic residues" evidence="1">
    <location>
        <begin position="701"/>
        <end position="718"/>
    </location>
</feature>
<evidence type="ECO:0008006" key="4">
    <source>
        <dbReference type="Google" id="ProtNLM"/>
    </source>
</evidence>
<accession>A0A0L0UXP9</accession>
<feature type="compositionally biased region" description="Low complexity" evidence="1">
    <location>
        <begin position="258"/>
        <end position="273"/>
    </location>
</feature>
<proteinExistence type="predicted"/>
<feature type="compositionally biased region" description="Polar residues" evidence="1">
    <location>
        <begin position="232"/>
        <end position="250"/>
    </location>
</feature>
<dbReference type="AlphaFoldDB" id="A0A0L0UXP9"/>
<keyword evidence="3" id="KW-1185">Reference proteome</keyword>
<comment type="caution">
    <text evidence="2">The sequence shown here is derived from an EMBL/GenBank/DDBJ whole genome shotgun (WGS) entry which is preliminary data.</text>
</comment>
<dbReference type="GO" id="GO:0000307">
    <property type="term" value="C:cyclin-dependent protein kinase holoenzyme complex"/>
    <property type="evidence" value="ECO:0007669"/>
    <property type="project" value="TreeGrafter"/>
</dbReference>
<dbReference type="InterPro" id="IPR013922">
    <property type="entry name" value="Cyclin_PHO80-like"/>
</dbReference>
<feature type="compositionally biased region" description="Basic residues" evidence="1">
    <location>
        <begin position="974"/>
        <end position="983"/>
    </location>
</feature>
<feature type="region of interest" description="Disordered" evidence="1">
    <location>
        <begin position="520"/>
        <end position="551"/>
    </location>
</feature>
<feature type="compositionally biased region" description="Polar residues" evidence="1">
    <location>
        <begin position="839"/>
        <end position="872"/>
    </location>
</feature>
<evidence type="ECO:0000313" key="2">
    <source>
        <dbReference type="EMBL" id="KNE91706.1"/>
    </source>
</evidence>
<feature type="compositionally biased region" description="Polar residues" evidence="1">
    <location>
        <begin position="591"/>
        <end position="611"/>
    </location>
</feature>
<feature type="compositionally biased region" description="Polar residues" evidence="1">
    <location>
        <begin position="993"/>
        <end position="1014"/>
    </location>
</feature>
<dbReference type="GO" id="GO:0016538">
    <property type="term" value="F:cyclin-dependent protein serine/threonine kinase regulator activity"/>
    <property type="evidence" value="ECO:0007669"/>
    <property type="project" value="TreeGrafter"/>
</dbReference>
<feature type="compositionally biased region" description="Polar residues" evidence="1">
    <location>
        <begin position="408"/>
        <end position="419"/>
    </location>
</feature>
<feature type="compositionally biased region" description="Low complexity" evidence="1">
    <location>
        <begin position="280"/>
        <end position="295"/>
    </location>
</feature>
<feature type="compositionally biased region" description="Polar residues" evidence="1">
    <location>
        <begin position="449"/>
        <end position="458"/>
    </location>
</feature>
<protein>
    <recommendedName>
        <fullName evidence="4">Cyclin N-terminal domain-containing protein</fullName>
    </recommendedName>
</protein>
<dbReference type="GO" id="GO:0019901">
    <property type="term" value="F:protein kinase binding"/>
    <property type="evidence" value="ECO:0007669"/>
    <property type="project" value="InterPro"/>
</dbReference>
<reference evidence="3" key="1">
    <citation type="submission" date="2014-03" db="EMBL/GenBank/DDBJ databases">
        <title>The Genome Sequence of Puccinia striiformis f. sp. tritici PST-78.</title>
        <authorList>
            <consortium name="The Broad Institute Genome Sequencing Platform"/>
            <person name="Cuomo C."/>
            <person name="Hulbert S."/>
            <person name="Chen X."/>
            <person name="Walker B."/>
            <person name="Young S.K."/>
            <person name="Zeng Q."/>
            <person name="Gargeya S."/>
            <person name="Fitzgerald M."/>
            <person name="Haas B."/>
            <person name="Abouelleil A."/>
            <person name="Alvarado L."/>
            <person name="Arachchi H.M."/>
            <person name="Berlin A.M."/>
            <person name="Chapman S.B."/>
            <person name="Goldberg J."/>
            <person name="Griggs A."/>
            <person name="Gujja S."/>
            <person name="Hansen M."/>
            <person name="Howarth C."/>
            <person name="Imamovic A."/>
            <person name="Larimer J."/>
            <person name="McCowan C."/>
            <person name="Montmayeur A."/>
            <person name="Murphy C."/>
            <person name="Neiman D."/>
            <person name="Pearson M."/>
            <person name="Priest M."/>
            <person name="Roberts A."/>
            <person name="Saif S."/>
            <person name="Shea T."/>
            <person name="Sisk P."/>
            <person name="Sykes S."/>
            <person name="Wortman J."/>
            <person name="Nusbaum C."/>
            <person name="Birren B."/>
        </authorList>
    </citation>
    <scope>NUCLEOTIDE SEQUENCE [LARGE SCALE GENOMIC DNA]</scope>
    <source>
        <strain evidence="3">race PST-78</strain>
    </source>
</reference>
<dbReference type="GO" id="GO:0005634">
    <property type="term" value="C:nucleus"/>
    <property type="evidence" value="ECO:0007669"/>
    <property type="project" value="TreeGrafter"/>
</dbReference>
<feature type="region of interest" description="Disordered" evidence="1">
    <location>
        <begin position="389"/>
        <end position="483"/>
    </location>
</feature>
<feature type="region of interest" description="Disordered" evidence="1">
    <location>
        <begin position="580"/>
        <end position="724"/>
    </location>
</feature>
<feature type="region of interest" description="Disordered" evidence="1">
    <location>
        <begin position="229"/>
        <end position="298"/>
    </location>
</feature>
<name>A0A0L0UXP9_9BASI</name>
<dbReference type="STRING" id="1165861.A0A0L0UXP9"/>
<feature type="compositionally biased region" description="Basic and acidic residues" evidence="1">
    <location>
        <begin position="612"/>
        <end position="634"/>
    </location>
</feature>
<sequence>MATTTATTTTTTTRMKFRASPSNRRMGIDQAAAIELLPSASSQDCQSYEEAIRQPLLQVTLVAIQSIWPSSSPSSSSSSSSDQTSQQNLANQDHLISFLCSLLRRSRTTPNTLKLALFYIHQARRPLRQHISIINTNHMKSANHHLLRDPILSGRKMFLAALMIASKYLNDRNYSNRAWAKIAGLPIEEVNANERVFITLIGYRTHVDLDGFDVWSFRLQKLMNEKRIGAEPSSTTQEEQRPNEQSSPNPTVEKLKPKTPTSTVSSLPSSHSSPQRKTCSSAASTSSRRLSSASAIQQTPSLTLGSAIPAAQSNSARKPSIDLHTPIRQQALPSDARHGFATAPSRINARSVIDESFPPTRRRGTSDLSTPLRQQALPAVLSQSIQSTAPAHLNSSTHPPVCEPITPARQNSEYSTPIRQQQALSSQPLLSHSDKPTLTPTRSKPPIHAQSTSRSELTTPAREKMTPILSRSSVLAPSSARSDMSIRQTVYATPAISNIGTSHVNPPVATPPSVRAYRQPALGSSSSLRRSSENVGSVSASIVGPPKRSASMLDNITPADVAQAERDLLEKVAQEKLLLAQQQEARRPTTLPASTKSSDVHQQQKRIAQLTQERRLRDEEKKEHLRRLLAEKNKKQYQPPQPVLELGQERWNRSGSIVSGLDRSRDDHPPPSSYSRRTEPRHPNSFGHSYEGERDDHLGQEEESSDSEETSSSDDQLSEELGYQARTSGELSFVQSRLYGHSCLQEGLINASDYRQPPLSQTRQPSLSIKPDPRFLKGKGLEDVEKDDDQDQSRRKSLERIRPSHDQEEPRESRTPNIQPSVTRKPYPDPTTYHHRTPPSVQARSTMGSGTRGLTTPISSGSNGQTSSTYQPTYRRVTPPLVSARPLQSCSLQAQNNYHHHHHHHALSTSTRGPSTYQPVERRTESLASRPPPALSNPMYTRQAPPRPDDESYYHHHYPRHPSSRPLHPDPTSHQHHHRHHQSRSISDPYHLTNPNPSSYLTQKSLARHPSTSSLSRHALQYPYHDHIHSHHLYPSSYALKC</sequence>
<feature type="compositionally biased region" description="Polar residues" evidence="1">
    <location>
        <begin position="389"/>
        <end position="398"/>
    </location>
</feature>
<feature type="compositionally biased region" description="Basic and acidic residues" evidence="1">
    <location>
        <begin position="771"/>
        <end position="783"/>
    </location>
</feature>
<feature type="compositionally biased region" description="Polar residues" evidence="1">
    <location>
        <begin position="907"/>
        <end position="918"/>
    </location>
</feature>
<dbReference type="EMBL" id="AJIL01000191">
    <property type="protein sequence ID" value="KNE91706.1"/>
    <property type="molecule type" value="Genomic_DNA"/>
</dbReference>
<feature type="region of interest" description="Disordered" evidence="1">
    <location>
        <begin position="896"/>
        <end position="1014"/>
    </location>
</feature>